<keyword evidence="1" id="KW-0732">Signal</keyword>
<feature type="chain" id="PRO_5003613292" description="Outer membrane protein beta-barrel domain-containing protein" evidence="1">
    <location>
        <begin position="21"/>
        <end position="211"/>
    </location>
</feature>
<protein>
    <recommendedName>
        <fullName evidence="2">Outer membrane protein beta-barrel domain-containing protein</fullName>
    </recommendedName>
</protein>
<evidence type="ECO:0000313" key="3">
    <source>
        <dbReference type="EMBL" id="AFD08419.1"/>
    </source>
</evidence>
<accession>H8KX90</accession>
<proteinExistence type="predicted"/>
<dbReference type="Pfam" id="PF13568">
    <property type="entry name" value="OMP_b-brl_2"/>
    <property type="match status" value="1"/>
</dbReference>
<organism evidence="3 4">
    <name type="scientific">Solitalea canadensis (strain ATCC 29591 / DSM 3403 / JCM 21819 / LMG 8368 / NBRC 15130 / NCIMB 12057 / USAM 9D)</name>
    <name type="common">Flexibacter canadensis</name>
    <dbReference type="NCBI Taxonomy" id="929556"/>
    <lineage>
        <taxon>Bacteria</taxon>
        <taxon>Pseudomonadati</taxon>
        <taxon>Bacteroidota</taxon>
        <taxon>Sphingobacteriia</taxon>
        <taxon>Sphingobacteriales</taxon>
        <taxon>Sphingobacteriaceae</taxon>
        <taxon>Solitalea</taxon>
    </lineage>
</organism>
<keyword evidence="4" id="KW-1185">Reference proteome</keyword>
<dbReference type="EMBL" id="CP003349">
    <property type="protein sequence ID" value="AFD08419.1"/>
    <property type="molecule type" value="Genomic_DNA"/>
</dbReference>
<feature type="signal peptide" evidence="1">
    <location>
        <begin position="1"/>
        <end position="20"/>
    </location>
</feature>
<gene>
    <name evidence="3" type="ordered locus">Solca_3412</name>
</gene>
<evidence type="ECO:0000313" key="4">
    <source>
        <dbReference type="Proteomes" id="UP000007590"/>
    </source>
</evidence>
<name>H8KX90_SOLCM</name>
<dbReference type="OrthoDB" id="947434at2"/>
<evidence type="ECO:0000259" key="2">
    <source>
        <dbReference type="Pfam" id="PF13568"/>
    </source>
</evidence>
<evidence type="ECO:0000256" key="1">
    <source>
        <dbReference type="SAM" id="SignalP"/>
    </source>
</evidence>
<dbReference type="eggNOG" id="COG3637">
    <property type="taxonomic scope" value="Bacteria"/>
</dbReference>
<dbReference type="STRING" id="929556.Solca_3412"/>
<dbReference type="HOGENOM" id="CLU_082049_4_2_10"/>
<dbReference type="KEGG" id="scn:Solca_3412"/>
<dbReference type="AlphaFoldDB" id="H8KX90"/>
<reference evidence="3" key="1">
    <citation type="submission" date="2012-02" db="EMBL/GenBank/DDBJ databases">
        <title>The complete genome of Solitalea canadensis DSM 3403.</title>
        <authorList>
            <consortium name="US DOE Joint Genome Institute (JGI-PGF)"/>
            <person name="Lucas S."/>
            <person name="Copeland A."/>
            <person name="Lapidus A."/>
            <person name="Glavina del Rio T."/>
            <person name="Dalin E."/>
            <person name="Tice H."/>
            <person name="Bruce D."/>
            <person name="Goodwin L."/>
            <person name="Pitluck S."/>
            <person name="Peters L."/>
            <person name="Ovchinnikova G."/>
            <person name="Lu M."/>
            <person name="Kyrpides N."/>
            <person name="Mavromatis K."/>
            <person name="Ivanova N."/>
            <person name="Brettin T."/>
            <person name="Detter J.C."/>
            <person name="Han C."/>
            <person name="Larimer F."/>
            <person name="Land M."/>
            <person name="Hauser L."/>
            <person name="Markowitz V."/>
            <person name="Cheng J.-F."/>
            <person name="Hugenholtz P."/>
            <person name="Woyke T."/>
            <person name="Wu D."/>
            <person name="Spring S."/>
            <person name="Schroeder M."/>
            <person name="Kopitz M."/>
            <person name="Brambilla E."/>
            <person name="Klenk H.-P."/>
            <person name="Eisen J.A."/>
        </authorList>
    </citation>
    <scope>NUCLEOTIDE SEQUENCE</scope>
    <source>
        <strain evidence="3">DSM 3403</strain>
    </source>
</reference>
<feature type="domain" description="Outer membrane protein beta-barrel" evidence="2">
    <location>
        <begin position="20"/>
        <end position="189"/>
    </location>
</feature>
<dbReference type="Proteomes" id="UP000007590">
    <property type="component" value="Chromosome"/>
</dbReference>
<sequence>MKKLMLAIAMGVFITGNVVAQNVKFGIRGGLNLSKVSSFSYKTNNGTSEQAVSTEYKPGFHAGVYADIGINNLISIQPEIIYSQKGYRTNYSFLGVDRTTTVSYNYLDIPFMAKIKTGTGFNVFAGPAVSFLMDRKVKDSGDDGSFETGDGVIDEDNFRKADIGGVVGGEYDFGKFNLGARYNFGLQKLDKNDASVKARNNNIQVSLGFNF</sequence>
<dbReference type="RefSeq" id="WP_014681642.1">
    <property type="nucleotide sequence ID" value="NC_017770.1"/>
</dbReference>
<dbReference type="InterPro" id="IPR025665">
    <property type="entry name" value="Beta-barrel_OMP_2"/>
</dbReference>